<dbReference type="Proteomes" id="UP001187682">
    <property type="component" value="Unassembled WGS sequence"/>
</dbReference>
<feature type="compositionally biased region" description="Basic and acidic residues" evidence="1">
    <location>
        <begin position="103"/>
        <end position="113"/>
    </location>
</feature>
<name>A0AAE8SZT5_9PEZI</name>
<feature type="compositionally biased region" description="Polar residues" evidence="1">
    <location>
        <begin position="206"/>
        <end position="215"/>
    </location>
</feature>
<accession>A0AAE8SZT5</accession>
<reference evidence="2" key="1">
    <citation type="submission" date="2018-03" db="EMBL/GenBank/DDBJ databases">
        <authorList>
            <person name="Guldener U."/>
        </authorList>
    </citation>
    <scope>NUCLEOTIDE SEQUENCE</scope>
</reference>
<feature type="compositionally biased region" description="Basic and acidic residues" evidence="1">
    <location>
        <begin position="40"/>
        <end position="50"/>
    </location>
</feature>
<evidence type="ECO:0000313" key="3">
    <source>
        <dbReference type="Proteomes" id="UP001187682"/>
    </source>
</evidence>
<organism evidence="2 3">
    <name type="scientific">Cephalotrichum gorgonifer</name>
    <dbReference type="NCBI Taxonomy" id="2041049"/>
    <lineage>
        <taxon>Eukaryota</taxon>
        <taxon>Fungi</taxon>
        <taxon>Dikarya</taxon>
        <taxon>Ascomycota</taxon>
        <taxon>Pezizomycotina</taxon>
        <taxon>Sordariomycetes</taxon>
        <taxon>Hypocreomycetidae</taxon>
        <taxon>Microascales</taxon>
        <taxon>Microascaceae</taxon>
        <taxon>Cephalotrichum</taxon>
    </lineage>
</organism>
<evidence type="ECO:0000256" key="1">
    <source>
        <dbReference type="SAM" id="MobiDB-lite"/>
    </source>
</evidence>
<protein>
    <submittedName>
        <fullName evidence="2">Uncharacterized protein</fullName>
    </submittedName>
</protein>
<proteinExistence type="predicted"/>
<feature type="compositionally biased region" description="Basic and acidic residues" evidence="1">
    <location>
        <begin position="168"/>
        <end position="183"/>
    </location>
</feature>
<sequence length="258" mass="27340">MPASELPNVGPELELDECLSEAVNAPQFDPNASDTSLTEELPRGHPEATAEARFSSSPNLGVTSGRGLEATTDLAAHPGTMFDGPDPGIFQTEPPGLHGNLDLSHHGLDHILDSPEQNSPGSPKQDLSDSLAQCPEQGLPDSPEQPPSYSPEQGHSDSSEQPPSYSPEQEHPNSLEQGHHNSPEQDLTDALAQDLTDALAQDLTDSPAQDLTDSPAQGPEQGHSNSPEQDADDKPQGSTPLLLLPRRKGAPIMRALCF</sequence>
<feature type="region of interest" description="Disordered" evidence="1">
    <location>
        <begin position="22"/>
        <end position="258"/>
    </location>
</feature>
<dbReference type="EMBL" id="ONZQ02000019">
    <property type="protein sequence ID" value="SPO07168.1"/>
    <property type="molecule type" value="Genomic_DNA"/>
</dbReference>
<evidence type="ECO:0000313" key="2">
    <source>
        <dbReference type="EMBL" id="SPO07168.1"/>
    </source>
</evidence>
<feature type="compositionally biased region" description="Low complexity" evidence="1">
    <location>
        <begin position="188"/>
        <end position="205"/>
    </location>
</feature>
<comment type="caution">
    <text evidence="2">The sequence shown here is derived from an EMBL/GenBank/DDBJ whole genome shotgun (WGS) entry which is preliminary data.</text>
</comment>
<gene>
    <name evidence="2" type="ORF">DNG_09862</name>
</gene>
<keyword evidence="3" id="KW-1185">Reference proteome</keyword>
<dbReference type="AlphaFoldDB" id="A0AAE8SZT5"/>